<feature type="region of interest" description="Disordered" evidence="1">
    <location>
        <begin position="73"/>
        <end position="110"/>
    </location>
</feature>
<accession>A0A2P2GHB7</accession>
<feature type="compositionally biased region" description="Polar residues" evidence="1">
    <location>
        <begin position="101"/>
        <end position="110"/>
    </location>
</feature>
<dbReference type="AlphaFoldDB" id="A0A2P2GHB7"/>
<feature type="compositionally biased region" description="Low complexity" evidence="1">
    <location>
        <begin position="80"/>
        <end position="92"/>
    </location>
</feature>
<reference evidence="2 3" key="1">
    <citation type="submission" date="2015-05" db="EMBL/GenBank/DDBJ databases">
        <title>Draft Genome assembly of Streptomyces showdoensis.</title>
        <authorList>
            <person name="Thapa K.K."/>
            <person name="Metsa-Ketela M."/>
        </authorList>
    </citation>
    <scope>NUCLEOTIDE SEQUENCE [LARGE SCALE GENOMIC DNA]</scope>
    <source>
        <strain evidence="2 3">ATCC 15227</strain>
    </source>
</reference>
<evidence type="ECO:0000313" key="2">
    <source>
        <dbReference type="EMBL" id="KKZ70249.1"/>
    </source>
</evidence>
<protein>
    <submittedName>
        <fullName evidence="2">Uncharacterized protein</fullName>
    </submittedName>
</protein>
<organism evidence="2 3">
    <name type="scientific">Streptomyces showdoensis</name>
    <dbReference type="NCBI Taxonomy" id="68268"/>
    <lineage>
        <taxon>Bacteria</taxon>
        <taxon>Bacillati</taxon>
        <taxon>Actinomycetota</taxon>
        <taxon>Actinomycetes</taxon>
        <taxon>Kitasatosporales</taxon>
        <taxon>Streptomycetaceae</taxon>
        <taxon>Streptomyces</taxon>
    </lineage>
</organism>
<dbReference type="Proteomes" id="UP000265325">
    <property type="component" value="Unassembled WGS sequence"/>
</dbReference>
<comment type="caution">
    <text evidence="2">The sequence shown here is derived from an EMBL/GenBank/DDBJ whole genome shotgun (WGS) entry which is preliminary data.</text>
</comment>
<evidence type="ECO:0000256" key="1">
    <source>
        <dbReference type="SAM" id="MobiDB-lite"/>
    </source>
</evidence>
<sequence>MPMTTSAVSSGYAAASALDSGVRPCRHSITPHHSAHPTCRLGIAAYWLVSAPIPRGALASAPHHPYPLNRAIVSTNPWPGSSSRGGQVGSSVKPTRPSRVESISQVLAAR</sequence>
<proteinExistence type="predicted"/>
<keyword evidence="3" id="KW-1185">Reference proteome</keyword>
<evidence type="ECO:0000313" key="3">
    <source>
        <dbReference type="Proteomes" id="UP000265325"/>
    </source>
</evidence>
<name>A0A2P2GHB7_STREW</name>
<dbReference type="EMBL" id="LAQS01000064">
    <property type="protein sequence ID" value="KKZ70249.1"/>
    <property type="molecule type" value="Genomic_DNA"/>
</dbReference>
<gene>
    <name evidence="2" type="ORF">VO63_29930</name>
</gene>